<dbReference type="EMBL" id="APML01000058">
    <property type="protein sequence ID" value="ENH96133.1"/>
    <property type="molecule type" value="Genomic_DNA"/>
</dbReference>
<keyword evidence="3" id="KW-1185">Reference proteome</keyword>
<accession>N4W7B4</accession>
<feature type="transmembrane region" description="Helical" evidence="1">
    <location>
        <begin position="42"/>
        <end position="61"/>
    </location>
</feature>
<name>N4W7B4_9BACI</name>
<dbReference type="eggNOG" id="ENOG502ZTC0">
    <property type="taxonomic scope" value="Bacteria"/>
</dbReference>
<protein>
    <submittedName>
        <fullName evidence="2">Uncharacterized protein</fullName>
    </submittedName>
</protein>
<keyword evidence="1" id="KW-0812">Transmembrane</keyword>
<organism evidence="2 3">
    <name type="scientific">Gracilibacillus halophilus YIM-C55.5</name>
    <dbReference type="NCBI Taxonomy" id="1308866"/>
    <lineage>
        <taxon>Bacteria</taxon>
        <taxon>Bacillati</taxon>
        <taxon>Bacillota</taxon>
        <taxon>Bacilli</taxon>
        <taxon>Bacillales</taxon>
        <taxon>Bacillaceae</taxon>
        <taxon>Gracilibacillus</taxon>
    </lineage>
</organism>
<feature type="transmembrane region" description="Helical" evidence="1">
    <location>
        <begin position="9"/>
        <end position="30"/>
    </location>
</feature>
<dbReference type="RefSeq" id="WP_003472362.1">
    <property type="nucleotide sequence ID" value="NZ_APML01000058.1"/>
</dbReference>
<evidence type="ECO:0000256" key="1">
    <source>
        <dbReference type="SAM" id="Phobius"/>
    </source>
</evidence>
<evidence type="ECO:0000313" key="3">
    <source>
        <dbReference type="Proteomes" id="UP000012283"/>
    </source>
</evidence>
<dbReference type="Proteomes" id="UP000012283">
    <property type="component" value="Unassembled WGS sequence"/>
</dbReference>
<gene>
    <name evidence="2" type="ORF">J416_12467</name>
</gene>
<dbReference type="AlphaFoldDB" id="N4W7B4"/>
<dbReference type="PATRIC" id="fig|1308866.3.peg.2522"/>
<keyword evidence="1" id="KW-0472">Membrane</keyword>
<dbReference type="OrthoDB" id="2972511at2"/>
<reference evidence="2 3" key="1">
    <citation type="submission" date="2013-03" db="EMBL/GenBank/DDBJ databases">
        <title>Draft genome sequence of Gracibacillus halophilus YIM-C55.5, a moderately halophilic and thermophilic organism from the Xiaochaidamu salt lake.</title>
        <authorList>
            <person name="Sugumar T."/>
            <person name="Polireddy D.R."/>
            <person name="Antony A."/>
            <person name="Madhava Y.R."/>
            <person name="Sivakumar N."/>
        </authorList>
    </citation>
    <scope>NUCLEOTIDE SEQUENCE [LARGE SCALE GENOMIC DNA]</scope>
    <source>
        <strain evidence="2 3">YIM-C55.5</strain>
    </source>
</reference>
<proteinExistence type="predicted"/>
<evidence type="ECO:0000313" key="2">
    <source>
        <dbReference type="EMBL" id="ENH96133.1"/>
    </source>
</evidence>
<feature type="transmembrane region" description="Helical" evidence="1">
    <location>
        <begin position="68"/>
        <end position="87"/>
    </location>
</feature>
<comment type="caution">
    <text evidence="2">The sequence shown here is derived from an EMBL/GenBank/DDBJ whole genome shotgun (WGS) entry which is preliminary data.</text>
</comment>
<sequence length="88" mass="9978">MTKKIWKSYAFLILSILVTLTFIGLFFIGFDGGKQSLLNFMVYQIYLLGIASLIMGGWSFISKLALKVSTIIASVLTITNIFMFLFFF</sequence>
<keyword evidence="1" id="KW-1133">Transmembrane helix</keyword>